<evidence type="ECO:0000313" key="3">
    <source>
        <dbReference type="EMBL" id="TDR34622.1"/>
    </source>
</evidence>
<dbReference type="Pfam" id="PF09992">
    <property type="entry name" value="NAGPA"/>
    <property type="match status" value="1"/>
</dbReference>
<dbReference type="HOGENOM" id="CLU_076045_0_1_5"/>
<evidence type="ECO:0000313" key="4">
    <source>
        <dbReference type="Proteomes" id="UP000019849"/>
    </source>
</evidence>
<accession>A0A011US41</accession>
<dbReference type="Proteomes" id="UP000294958">
    <property type="component" value="Unassembled WGS sequence"/>
</dbReference>
<reference evidence="2 4" key="1">
    <citation type="submission" date="2014-02" db="EMBL/GenBank/DDBJ databases">
        <title>Aquamicrobium defluvii Genome sequencing.</title>
        <authorList>
            <person name="Wang X."/>
        </authorList>
    </citation>
    <scope>NUCLEOTIDE SEQUENCE [LARGE SCALE GENOMIC DNA]</scope>
    <source>
        <strain evidence="2 4">W13Z1</strain>
    </source>
</reference>
<dbReference type="RefSeq" id="WP_035025538.1">
    <property type="nucleotide sequence ID" value="NZ_SNZF01000013.1"/>
</dbReference>
<evidence type="ECO:0000259" key="1">
    <source>
        <dbReference type="Pfam" id="PF09992"/>
    </source>
</evidence>
<dbReference type="Proteomes" id="UP000019849">
    <property type="component" value="Unassembled WGS sequence"/>
</dbReference>
<proteinExistence type="predicted"/>
<dbReference type="EMBL" id="JENY01000009">
    <property type="protein sequence ID" value="EXL09061.1"/>
    <property type="molecule type" value="Genomic_DNA"/>
</dbReference>
<organism evidence="2 4">
    <name type="scientific">Aquamicrobium defluvii</name>
    <dbReference type="NCBI Taxonomy" id="69279"/>
    <lineage>
        <taxon>Bacteria</taxon>
        <taxon>Pseudomonadati</taxon>
        <taxon>Pseudomonadota</taxon>
        <taxon>Alphaproteobacteria</taxon>
        <taxon>Hyphomicrobiales</taxon>
        <taxon>Phyllobacteriaceae</taxon>
        <taxon>Aquamicrobium</taxon>
    </lineage>
</organism>
<keyword evidence="5" id="KW-1185">Reference proteome</keyword>
<dbReference type="OrthoDB" id="5515706at2"/>
<gene>
    <name evidence="2" type="ORF">BG36_24040</name>
    <name evidence="3" type="ORF">DES43_11351</name>
</gene>
<sequence length="266" mass="28681">MRIVSLFLFAAVLIVAGFAATWWMRPVTPPQAPQSLAVPLPEPCRDVAFEGRTHIVCELDPAAHDIRIVHEDVNGKPFGSLLAFDAEMAGQGNTPLLSMNAGMYHKDLSPVGILVDDGREKTPLNLDDGEGNFFMKPNGVFMVGRDGRAAVMESSVYAQTLPDTLYATQSGPMLVIDGKIHPRFEPDGTSRYIRNGVGIDMQGRVVVAISRKPVSLGSFARLFRDELGCRNALFLDGAISTLTSAGKVVIGGKHPAGPILTVLEKR</sequence>
<dbReference type="AlphaFoldDB" id="A0A011US41"/>
<evidence type="ECO:0000313" key="5">
    <source>
        <dbReference type="Proteomes" id="UP000294958"/>
    </source>
</evidence>
<name>A0A011US41_9HYPH</name>
<dbReference type="EMBL" id="SNZF01000013">
    <property type="protein sequence ID" value="TDR34622.1"/>
    <property type="molecule type" value="Genomic_DNA"/>
</dbReference>
<comment type="caution">
    <text evidence="2">The sequence shown here is derived from an EMBL/GenBank/DDBJ whole genome shotgun (WGS) entry which is preliminary data.</text>
</comment>
<dbReference type="eggNOG" id="COG3698">
    <property type="taxonomic scope" value="Bacteria"/>
</dbReference>
<feature type="domain" description="Phosphodiester glycosidase" evidence="1">
    <location>
        <begin position="98"/>
        <end position="244"/>
    </location>
</feature>
<dbReference type="PATRIC" id="fig|69279.3.peg.1735"/>
<reference evidence="3 5" key="2">
    <citation type="submission" date="2019-03" db="EMBL/GenBank/DDBJ databases">
        <title>Genomic Encyclopedia of Type Strains, Phase IV (KMG-IV): sequencing the most valuable type-strain genomes for metagenomic binning, comparative biology and taxonomic classification.</title>
        <authorList>
            <person name="Goeker M."/>
        </authorList>
    </citation>
    <scope>NUCLEOTIDE SEQUENCE [LARGE SCALE GENOMIC DNA]</scope>
    <source>
        <strain evidence="3 5">DSM 11603</strain>
    </source>
</reference>
<dbReference type="STRING" id="69279.BG36_24040"/>
<evidence type="ECO:0000313" key="2">
    <source>
        <dbReference type="EMBL" id="EXL09061.1"/>
    </source>
</evidence>
<dbReference type="InterPro" id="IPR018711">
    <property type="entry name" value="NAGPA"/>
</dbReference>
<protein>
    <submittedName>
        <fullName evidence="3">Uncharacterized protein YigE (DUF2233 family)</fullName>
    </submittedName>
</protein>